<dbReference type="EMBL" id="JADBJN010000004">
    <property type="protein sequence ID" value="KAG5668587.1"/>
    <property type="molecule type" value="Genomic_DNA"/>
</dbReference>
<organism evidence="1 2">
    <name type="scientific">Polypedilum vanderplanki</name>
    <name type="common">Sleeping chironomid midge</name>
    <dbReference type="NCBI Taxonomy" id="319348"/>
    <lineage>
        <taxon>Eukaryota</taxon>
        <taxon>Metazoa</taxon>
        <taxon>Ecdysozoa</taxon>
        <taxon>Arthropoda</taxon>
        <taxon>Hexapoda</taxon>
        <taxon>Insecta</taxon>
        <taxon>Pterygota</taxon>
        <taxon>Neoptera</taxon>
        <taxon>Endopterygota</taxon>
        <taxon>Diptera</taxon>
        <taxon>Nematocera</taxon>
        <taxon>Chironomoidea</taxon>
        <taxon>Chironomidae</taxon>
        <taxon>Chironominae</taxon>
        <taxon>Polypedilum</taxon>
        <taxon>Polypedilum</taxon>
    </lineage>
</organism>
<protein>
    <submittedName>
        <fullName evidence="1">Uncharacterized protein</fullName>
    </submittedName>
</protein>
<name>A0A9J6BGF5_POLVA</name>
<proteinExistence type="predicted"/>
<reference evidence="1" key="1">
    <citation type="submission" date="2021-03" db="EMBL/GenBank/DDBJ databases">
        <title>Chromosome level genome of the anhydrobiotic midge Polypedilum vanderplanki.</title>
        <authorList>
            <person name="Yoshida Y."/>
            <person name="Kikawada T."/>
            <person name="Gusev O."/>
        </authorList>
    </citation>
    <scope>NUCLEOTIDE SEQUENCE</scope>
    <source>
        <strain evidence="1">NIAS01</strain>
        <tissue evidence="1">Whole body or cell culture</tissue>
    </source>
</reference>
<dbReference type="Proteomes" id="UP001107558">
    <property type="component" value="Chromosome 4"/>
</dbReference>
<evidence type="ECO:0000313" key="1">
    <source>
        <dbReference type="EMBL" id="KAG5668587.1"/>
    </source>
</evidence>
<sequence>MADIEKFYAVPKLFSPIREIEEETEKFFKRKSKKKKRESLKLRFKKVDSDDNYKCAYIEELEERIIDGNLRQIIDNYAENIEAVVKEIQKEKRRKLK</sequence>
<evidence type="ECO:0000313" key="2">
    <source>
        <dbReference type="Proteomes" id="UP001107558"/>
    </source>
</evidence>
<keyword evidence="2" id="KW-1185">Reference proteome</keyword>
<gene>
    <name evidence="1" type="ORF">PVAND_016523</name>
</gene>
<accession>A0A9J6BGF5</accession>
<comment type="caution">
    <text evidence="1">The sequence shown here is derived from an EMBL/GenBank/DDBJ whole genome shotgun (WGS) entry which is preliminary data.</text>
</comment>
<dbReference type="AlphaFoldDB" id="A0A9J6BGF5"/>